<dbReference type="Proteomes" id="UP001065047">
    <property type="component" value="Unassembled WGS sequence"/>
</dbReference>
<protein>
    <recommendedName>
        <fullName evidence="3">Restriction endonuclease</fullName>
    </recommendedName>
</protein>
<dbReference type="RefSeq" id="WP_156477180.1">
    <property type="nucleotide sequence ID" value="NZ_BAPF01000029.1"/>
</dbReference>
<gene>
    <name evidence="1" type="ORF">AA14337_2087</name>
</gene>
<sequence length="225" mass="25350">MAISPRSGYLARIRTELSNLKAASPSLASRGVIEKVYEIYILMCLLEALRNIGAVIEARDLNDQKTNNLIFRFGPGKIHSPTTPSTFINAICPGRQFEVQNGIRVRGRSSVLHELDVCIVDKEEAVKCRILQVDPSQNKIHAFIECKFYGVTLNLSIGREFIGLNSEFSTSVKALVSNTSHSDIPKLLNAHKAMPIFEVRISNRSREEQLIGWFSTELRRRFHIP</sequence>
<evidence type="ECO:0000313" key="1">
    <source>
        <dbReference type="EMBL" id="GBQ81564.1"/>
    </source>
</evidence>
<dbReference type="EMBL" id="BAPF01000029">
    <property type="protein sequence ID" value="GBQ81564.1"/>
    <property type="molecule type" value="Genomic_DNA"/>
</dbReference>
<proteinExistence type="predicted"/>
<evidence type="ECO:0000313" key="2">
    <source>
        <dbReference type="Proteomes" id="UP001065047"/>
    </source>
</evidence>
<comment type="caution">
    <text evidence="1">The sequence shown here is derived from an EMBL/GenBank/DDBJ whole genome shotgun (WGS) entry which is preliminary data.</text>
</comment>
<dbReference type="GeneID" id="47230240"/>
<accession>A0ABQ0PUH4</accession>
<evidence type="ECO:0008006" key="3">
    <source>
        <dbReference type="Google" id="ProtNLM"/>
    </source>
</evidence>
<name>A0ABQ0PUH4_9PROT</name>
<organism evidence="1 2">
    <name type="scientific">Acetobacter malorum DSM 14337</name>
    <dbReference type="NCBI Taxonomy" id="1307910"/>
    <lineage>
        <taxon>Bacteria</taxon>
        <taxon>Pseudomonadati</taxon>
        <taxon>Pseudomonadota</taxon>
        <taxon>Alphaproteobacteria</taxon>
        <taxon>Acetobacterales</taxon>
        <taxon>Acetobacteraceae</taxon>
        <taxon>Acetobacter</taxon>
    </lineage>
</organism>
<keyword evidence="2" id="KW-1185">Reference proteome</keyword>
<reference evidence="1" key="1">
    <citation type="submission" date="2013-04" db="EMBL/GenBank/DDBJ databases">
        <title>The genome sequencing project of 58 acetic acid bacteria.</title>
        <authorList>
            <person name="Okamoto-Kainuma A."/>
            <person name="Ishikawa M."/>
            <person name="Umino S."/>
            <person name="Koizumi Y."/>
            <person name="Shiwa Y."/>
            <person name="Yoshikawa H."/>
            <person name="Matsutani M."/>
            <person name="Matsushita K."/>
        </authorList>
    </citation>
    <scope>NUCLEOTIDE SEQUENCE</scope>
    <source>
        <strain evidence="1">DSM 14337</strain>
    </source>
</reference>